<evidence type="ECO:0000256" key="1">
    <source>
        <dbReference type="ARBA" id="ARBA00001946"/>
    </source>
</evidence>
<evidence type="ECO:0000313" key="12">
    <source>
        <dbReference type="EMBL" id="VAW14557.1"/>
    </source>
</evidence>
<keyword evidence="10" id="KW-0464">Manganese</keyword>
<dbReference type="GO" id="GO:0016787">
    <property type="term" value="F:hydrolase activity"/>
    <property type="evidence" value="ECO:0007669"/>
    <property type="project" value="UniProtKB-KW"/>
</dbReference>
<dbReference type="PROSITE" id="PS51749">
    <property type="entry name" value="HNH_CAS9"/>
    <property type="match status" value="1"/>
</dbReference>
<keyword evidence="2" id="KW-0540">Nuclease</keyword>
<dbReference type="GO" id="GO:0003723">
    <property type="term" value="F:RNA binding"/>
    <property type="evidence" value="ECO:0007669"/>
    <property type="project" value="UniProtKB-KW"/>
</dbReference>
<evidence type="ECO:0000256" key="10">
    <source>
        <dbReference type="ARBA" id="ARBA00023211"/>
    </source>
</evidence>
<proteinExistence type="inferred from homology"/>
<evidence type="ECO:0000256" key="5">
    <source>
        <dbReference type="ARBA" id="ARBA00022801"/>
    </source>
</evidence>
<evidence type="ECO:0000259" key="11">
    <source>
        <dbReference type="PROSITE" id="PS51749"/>
    </source>
</evidence>
<dbReference type="GO" id="GO:0003677">
    <property type="term" value="F:DNA binding"/>
    <property type="evidence" value="ECO:0007669"/>
    <property type="project" value="UniProtKB-KW"/>
</dbReference>
<dbReference type="InterPro" id="IPR036397">
    <property type="entry name" value="RNaseH_sf"/>
</dbReference>
<keyword evidence="3" id="KW-0479">Metal-binding</keyword>
<comment type="cofactor">
    <cofactor evidence="1">
        <name>Mg(2+)</name>
        <dbReference type="ChEBI" id="CHEBI:18420"/>
    </cofactor>
</comment>
<dbReference type="GO" id="GO:0051607">
    <property type="term" value="P:defense response to virus"/>
    <property type="evidence" value="ECO:0007669"/>
    <property type="project" value="UniProtKB-KW"/>
</dbReference>
<dbReference type="GO" id="GO:0004519">
    <property type="term" value="F:endonuclease activity"/>
    <property type="evidence" value="ECO:0007669"/>
    <property type="project" value="UniProtKB-KW"/>
</dbReference>
<dbReference type="Pfam" id="PF18541">
    <property type="entry name" value="RuvC_III"/>
    <property type="match status" value="1"/>
</dbReference>
<evidence type="ECO:0000256" key="6">
    <source>
        <dbReference type="ARBA" id="ARBA00022842"/>
    </source>
</evidence>
<evidence type="ECO:0000256" key="8">
    <source>
        <dbReference type="ARBA" id="ARBA00023118"/>
    </source>
</evidence>
<dbReference type="InterPro" id="IPR003615">
    <property type="entry name" value="HNH_nuc"/>
</dbReference>
<dbReference type="Pfam" id="PF13395">
    <property type="entry name" value="HNH_4"/>
    <property type="match status" value="1"/>
</dbReference>
<keyword evidence="4 12" id="KW-0255">Endonuclease</keyword>
<dbReference type="NCBIfam" id="TIGR01865">
    <property type="entry name" value="cas_Csn1"/>
    <property type="match status" value="2"/>
</dbReference>
<dbReference type="Gene3D" id="3.30.420.10">
    <property type="entry name" value="Ribonuclease H-like superfamily/Ribonuclease H"/>
    <property type="match status" value="3"/>
</dbReference>
<dbReference type="InterPro" id="IPR041383">
    <property type="entry name" value="RuvC_III"/>
</dbReference>
<feature type="domain" description="HNH Cas9-type" evidence="11">
    <location>
        <begin position="685"/>
        <end position="846"/>
    </location>
</feature>
<evidence type="ECO:0000256" key="7">
    <source>
        <dbReference type="ARBA" id="ARBA00022884"/>
    </source>
</evidence>
<accession>A0A3B0TMI6</accession>
<gene>
    <name evidence="12" type="ORF">MNBD_BACTEROID03-1599</name>
</gene>
<dbReference type="InterPro" id="IPR028629">
    <property type="entry name" value="Cas9"/>
</dbReference>
<reference evidence="12" key="1">
    <citation type="submission" date="2018-06" db="EMBL/GenBank/DDBJ databases">
        <authorList>
            <person name="Zhirakovskaya E."/>
        </authorList>
    </citation>
    <scope>NUCLEOTIDE SEQUENCE</scope>
</reference>
<protein>
    <submittedName>
        <fullName evidence="12">CRISPR-associated endonuclease Cas9</fullName>
    </submittedName>
</protein>
<keyword evidence="9" id="KW-0238">DNA-binding</keyword>
<evidence type="ECO:0000256" key="2">
    <source>
        <dbReference type="ARBA" id="ARBA00022722"/>
    </source>
</evidence>
<sequence>MKRILGLDLGTTSIGWALVDEATEDNEKSKIIKLGVRANPLTTDELTDFEKGRPLSVNADRTLKRGARRNLQRFKLRRNNLVEILTKHCIISKDTSLTEIGKNTTHQTLSLRAKAARKKIELEELAKVFLAINKKRGYKSSRKAKNEEEGNLIDGMAIAKELYDKKLTPGQYVYELLNQGKKYIPEFYRSDLQAEFDAIWGFQKQFYPEILVDTLYKELLGKNKTQTWAICEKPFGIVGIKQEGKTNEKRLQRYQWRVKGLTEQLESEYLAIVLQEINNNLNKSSGYLGAISDRSKELYFNNETVGENLYNQLLKTPHTSLRNQVFYRQDYLDEFEQIWETQANFYTELTSTLKQEIRDVIIFYQRKLKSQKHLISNCEFEKHHKAVPRSSPLFQEFKIWQVLNNLEFKNKTTKEVQVPDKDLKQLLFEELNLRGNLKPNEIMKIVGLPTKEWSLNYKEAIEGNRTNQALYSIYQQIAENEGYGFEWPKKSAKEIKEELKIIFPQIGIKPSILDFDAELDGGVFDKQESYQFWHLLYSSEDDSKILEKDKLVYGNSNVALKKKLDLKYGFKPEYGNLLVNITFQPDYGSLSARAIRKILPFLKSGNEYSEACQLASYNHSHSMNNEERANRSLKDKLELLKKNSLRNPVVEKILNQMINLINLVIETYGKPEEIRIELARELKKSASERADTTKYINTATKKNEEVRKIIAKDFGIPNPTRNDVIKYKLYEELSENGHKTLFTNQYIPREKLFSKEIDIEHVIPKAMLFDDSFSNKTLAYRNVNLKKADRTAFDFIENDYNNDLENYKSRVGVLYKKGKGSISKGKYKKLLMSKENLPDGFIERDLRNSQYIAKKAKQLLEEVFRTVNTTTGRVTDKLREDWDLINVMKELNLPKYRTLGLTEMQERKEGKKVEQIIDWTKRNDHRHHAMDALTVAFTSYSHIQYLNNLSASRDKENSTLYGIRNKITKQYVNKNGGRKRRFVPPMNNFREDAKQHIEGILISFKAKNKVVTKNKNRTKLGGKDKYNEKTQLTPRGQLHKETVYGKSKRAMEKATKLNKRFSLEQAKMIVDKDIRVLVLGHLKKHQNNPEIGFDTKILKKEPLIYKDESLKEVRCFEEIYTIRKDISPDLKVDKVVDEGVKKVLQQRLVEFDNKPKEAFSNLDKNPIWLNKAKEISIKRVTITGVSNAEPLHFKKDHLGIEILDKNNQKQAVDFVSTGNNHHVAIYRDSKEKLQEKVVSFYEAVARVNEGLSIIDKEYNSDQGWEFLFTMKQNEMFVFPSEDFDLQELDLMDEKNAPLISKYLFRVQKISTKNYLFAHHLETKAINGEDLKNKKMLSQVTYHSIRSTEPLDGIIKVRTDHIGKIVQIGEY</sequence>
<evidence type="ECO:0000256" key="4">
    <source>
        <dbReference type="ARBA" id="ARBA00022759"/>
    </source>
</evidence>
<evidence type="ECO:0000256" key="3">
    <source>
        <dbReference type="ARBA" id="ARBA00022723"/>
    </source>
</evidence>
<keyword evidence="8" id="KW-0051">Antiviral defense</keyword>
<keyword evidence="5" id="KW-0378">Hydrolase</keyword>
<organism evidence="12">
    <name type="scientific">hydrothermal vent metagenome</name>
    <dbReference type="NCBI Taxonomy" id="652676"/>
    <lineage>
        <taxon>unclassified sequences</taxon>
        <taxon>metagenomes</taxon>
        <taxon>ecological metagenomes</taxon>
    </lineage>
</organism>
<dbReference type="InterPro" id="IPR033114">
    <property type="entry name" value="HNH_CAS9"/>
</dbReference>
<keyword evidence="6" id="KW-0460">Magnesium</keyword>
<name>A0A3B0TMI6_9ZZZZ</name>
<dbReference type="GO" id="GO:0046872">
    <property type="term" value="F:metal ion binding"/>
    <property type="evidence" value="ECO:0007669"/>
    <property type="project" value="UniProtKB-KW"/>
</dbReference>
<dbReference type="EMBL" id="UOEL01000119">
    <property type="protein sequence ID" value="VAW14557.1"/>
    <property type="molecule type" value="Genomic_DNA"/>
</dbReference>
<evidence type="ECO:0000256" key="9">
    <source>
        <dbReference type="ARBA" id="ARBA00023125"/>
    </source>
</evidence>
<keyword evidence="7" id="KW-0694">RNA-binding</keyword>
<dbReference type="HAMAP" id="MF_01480">
    <property type="entry name" value="Cas9"/>
    <property type="match status" value="1"/>
</dbReference>